<dbReference type="PANTHER" id="PTHR10529">
    <property type="entry name" value="AP COMPLEX SUBUNIT MU"/>
    <property type="match status" value="1"/>
</dbReference>
<sequence>MISALLIFNSKGEVLINSILKNNVKRSLSDVFRVQVINNFDVRSPILTLGSTSFIHTKYEDLWFVSVTRSNVDSSILIEFMYKFIDILRQYVGYKEDTYPNCIVLNEDCIKDNFIIINELIDHMLQFGYPVETDISVLRNITSQKPNHDIIDSTETKSPLKRNKTVSKINLGLQSWRPSGIKYKKNEVYVDIIEKVNLMVSSTGTILGSDIDGVIQLNASLSGMPECHLRLDDAAEIQDCKFHQCVNLTTYDQTGDVKFVPPDGEFQLMSYKISEPRIPFLVLASITDYPNDNSRKYNVTIKSKFPSHLTANEVEVTIPMPNSIKVETFTNTVGKLKPKLEEGVALWTIDKFPGGETEQSASITVKVGNLKSVDLPPLSLQFSIPNYSTFESMIKFFKVHEQSGYKTTKYVRYFTRAGSYDIRY</sequence>
<dbReference type="Gene3D" id="2.60.40.1170">
    <property type="entry name" value="Mu homology domain, subdomain B"/>
    <property type="match status" value="2"/>
</dbReference>
<keyword evidence="4" id="KW-0472">Membrane</keyword>
<dbReference type="Gene3D" id="3.30.450.60">
    <property type="match status" value="1"/>
</dbReference>
<dbReference type="InterPro" id="IPR043532">
    <property type="entry name" value="AP2_Mu_N"/>
</dbReference>
<dbReference type="PIRSF" id="PIRSF005992">
    <property type="entry name" value="Clathrin_mu"/>
    <property type="match status" value="1"/>
</dbReference>
<proteinExistence type="inferred from homology"/>
<evidence type="ECO:0000256" key="5">
    <source>
        <dbReference type="PIRNR" id="PIRNR005992"/>
    </source>
</evidence>
<dbReference type="GO" id="GO:0006886">
    <property type="term" value="P:intracellular protein transport"/>
    <property type="evidence" value="ECO:0007669"/>
    <property type="project" value="UniProtKB-UniRule"/>
</dbReference>
<accession>A0A1B2JD35</accession>
<dbReference type="SUPFAM" id="SSF64356">
    <property type="entry name" value="SNARE-like"/>
    <property type="match status" value="1"/>
</dbReference>
<dbReference type="PROSITE" id="PS51072">
    <property type="entry name" value="MHD"/>
    <property type="match status" value="1"/>
</dbReference>
<evidence type="ECO:0000256" key="4">
    <source>
        <dbReference type="ARBA" id="ARBA00023136"/>
    </source>
</evidence>
<evidence type="ECO:0000259" key="6">
    <source>
        <dbReference type="PROSITE" id="PS51072"/>
    </source>
</evidence>
<dbReference type="InterPro" id="IPR036168">
    <property type="entry name" value="AP2_Mu_C_sf"/>
</dbReference>
<comment type="subcellular location">
    <subcellularLocation>
        <location evidence="1">Endomembrane system</location>
    </subcellularLocation>
</comment>
<evidence type="ECO:0000256" key="2">
    <source>
        <dbReference type="ARBA" id="ARBA00022448"/>
    </source>
</evidence>
<dbReference type="InterPro" id="IPR050431">
    <property type="entry name" value="Adaptor_comp_med_subunit"/>
</dbReference>
<organism evidence="7 8">
    <name type="scientific">Komagataella pastoris</name>
    <name type="common">Yeast</name>
    <name type="synonym">Pichia pastoris</name>
    <dbReference type="NCBI Taxonomy" id="4922"/>
    <lineage>
        <taxon>Eukaryota</taxon>
        <taxon>Fungi</taxon>
        <taxon>Dikarya</taxon>
        <taxon>Ascomycota</taxon>
        <taxon>Saccharomycotina</taxon>
        <taxon>Pichiomycetes</taxon>
        <taxon>Pichiales</taxon>
        <taxon>Pichiaceae</taxon>
        <taxon>Komagataella</taxon>
    </lineage>
</organism>
<reference evidence="7 8" key="1">
    <citation type="submission" date="2016-02" db="EMBL/GenBank/DDBJ databases">
        <title>Comparative genomic and transcriptomic foundation for Pichia pastoris.</title>
        <authorList>
            <person name="Love K.R."/>
            <person name="Shah K.A."/>
            <person name="Whittaker C.A."/>
            <person name="Wu J."/>
            <person name="Bartlett M.C."/>
            <person name="Ma D."/>
            <person name="Leeson R.L."/>
            <person name="Priest M."/>
            <person name="Young S.K."/>
            <person name="Love J.C."/>
        </authorList>
    </citation>
    <scope>NUCLEOTIDE SEQUENCE [LARGE SCALE GENOMIC DNA]</scope>
    <source>
        <strain evidence="7 8">ATCC 28485</strain>
    </source>
</reference>
<keyword evidence="3 5" id="KW-0653">Protein transport</keyword>
<evidence type="ECO:0000256" key="1">
    <source>
        <dbReference type="ARBA" id="ARBA00004308"/>
    </source>
</evidence>
<dbReference type="GO" id="GO:0012505">
    <property type="term" value="C:endomembrane system"/>
    <property type="evidence" value="ECO:0007669"/>
    <property type="project" value="UniProtKB-SubCell"/>
</dbReference>
<dbReference type="InterPro" id="IPR011012">
    <property type="entry name" value="Longin-like_dom_sf"/>
</dbReference>
<dbReference type="FunFam" id="3.30.450.60:FF:000002">
    <property type="entry name" value="AP-2 complex subunit mu, putative"/>
    <property type="match status" value="1"/>
</dbReference>
<dbReference type="GO" id="GO:0030131">
    <property type="term" value="C:clathrin adaptor complex"/>
    <property type="evidence" value="ECO:0007669"/>
    <property type="project" value="UniProtKB-UniRule"/>
</dbReference>
<dbReference type="InterPro" id="IPR001392">
    <property type="entry name" value="Clathrin_mu"/>
</dbReference>
<evidence type="ECO:0000313" key="8">
    <source>
        <dbReference type="Proteomes" id="UP000094565"/>
    </source>
</evidence>
<dbReference type="AlphaFoldDB" id="A0A1B2JD35"/>
<comment type="similarity">
    <text evidence="5">Belongs to the adaptor complexes medium subunit family.</text>
</comment>
<dbReference type="Proteomes" id="UP000094565">
    <property type="component" value="Chromosome 2"/>
</dbReference>
<feature type="domain" description="MHD" evidence="6">
    <location>
        <begin position="185"/>
        <end position="423"/>
    </location>
</feature>
<dbReference type="EMBL" id="CP014585">
    <property type="protein sequence ID" value="ANZ75950.1"/>
    <property type="molecule type" value="Genomic_DNA"/>
</dbReference>
<keyword evidence="8" id="KW-1185">Reference proteome</keyword>
<dbReference type="CDD" id="cd14836">
    <property type="entry name" value="AP2_Mu_N"/>
    <property type="match status" value="1"/>
</dbReference>
<dbReference type="SUPFAM" id="SSF49447">
    <property type="entry name" value="Second domain of Mu2 adaptin subunit (ap50) of ap2 adaptor"/>
    <property type="match status" value="1"/>
</dbReference>
<gene>
    <name evidence="7" type="primary">APM4</name>
    <name evidence="7" type="ORF">ATY40_BA7502052</name>
</gene>
<dbReference type="InterPro" id="IPR028565">
    <property type="entry name" value="MHD"/>
</dbReference>
<dbReference type="PRINTS" id="PR00314">
    <property type="entry name" value="CLATHRINADPT"/>
</dbReference>
<dbReference type="OrthoDB" id="10259133at2759"/>
<name>A0A1B2JD35_PICPA</name>
<evidence type="ECO:0000256" key="3">
    <source>
        <dbReference type="ARBA" id="ARBA00022927"/>
    </source>
</evidence>
<protein>
    <submittedName>
        <fullName evidence="7">BA75_02052T0</fullName>
    </submittedName>
</protein>
<evidence type="ECO:0000313" key="7">
    <source>
        <dbReference type="EMBL" id="ANZ75950.1"/>
    </source>
</evidence>
<keyword evidence="2 5" id="KW-0813">Transport</keyword>
<dbReference type="GO" id="GO:0016192">
    <property type="term" value="P:vesicle-mediated transport"/>
    <property type="evidence" value="ECO:0007669"/>
    <property type="project" value="InterPro"/>
</dbReference>
<dbReference type="Pfam" id="PF00928">
    <property type="entry name" value="Adap_comp_sub"/>
    <property type="match status" value="1"/>
</dbReference>